<keyword evidence="4" id="KW-1185">Reference proteome</keyword>
<keyword evidence="1" id="KW-1133">Transmembrane helix</keyword>
<reference evidence="2 4" key="1">
    <citation type="submission" date="2015-10" db="EMBL/GenBank/DDBJ databases">
        <title>Draft genome of Bosea thiooxidans.</title>
        <authorList>
            <person name="Wang X."/>
        </authorList>
    </citation>
    <scope>NUCLEOTIDE SEQUENCE [LARGE SCALE GENOMIC DNA]</scope>
    <source>
        <strain evidence="2 4">CGMCC 9174</strain>
    </source>
</reference>
<keyword evidence="1" id="KW-0472">Membrane</keyword>
<dbReference type="RefSeq" id="WP_055726535.1">
    <property type="nucleotide sequence ID" value="NZ_FUYX01000007.1"/>
</dbReference>
<dbReference type="EMBL" id="FUYX01000007">
    <property type="protein sequence ID" value="SKB90731.1"/>
    <property type="molecule type" value="Genomic_DNA"/>
</dbReference>
<reference evidence="3 5" key="2">
    <citation type="submission" date="2017-02" db="EMBL/GenBank/DDBJ databases">
        <authorList>
            <person name="Peterson S.W."/>
        </authorList>
    </citation>
    <scope>NUCLEOTIDE SEQUENCE [LARGE SCALE GENOMIC DNA]</scope>
    <source>
        <strain evidence="3 5">DSM 9653</strain>
    </source>
</reference>
<dbReference type="Proteomes" id="UP000051562">
    <property type="component" value="Unassembled WGS sequence"/>
</dbReference>
<name>A0A0Q3IB43_9HYPH</name>
<feature type="transmembrane region" description="Helical" evidence="1">
    <location>
        <begin position="64"/>
        <end position="84"/>
    </location>
</feature>
<protein>
    <submittedName>
        <fullName evidence="2">Uncharacterized protein</fullName>
    </submittedName>
</protein>
<evidence type="ECO:0000313" key="2">
    <source>
        <dbReference type="EMBL" id="KQK32160.1"/>
    </source>
</evidence>
<dbReference type="STRING" id="53254.SAMN05660750_02954"/>
<gene>
    <name evidence="2" type="ORF">ARD30_07445</name>
    <name evidence="3" type="ORF">SAMN05660750_02954</name>
</gene>
<sequence length="88" mass="9223">MRLSRNELLFVALGAVLGAVVAYGVKTGFVVRDGAFPPFVVVLLGLGLTELLIGYAAGRSPGTLVGMPARFLAFILGVCVLLLGERYV</sequence>
<dbReference type="AlphaFoldDB" id="A0A0Q3IB43"/>
<evidence type="ECO:0000313" key="3">
    <source>
        <dbReference type="EMBL" id="SKB90731.1"/>
    </source>
</evidence>
<dbReference type="Proteomes" id="UP000190130">
    <property type="component" value="Unassembled WGS sequence"/>
</dbReference>
<accession>A0A0Q3IB43</accession>
<feature type="transmembrane region" description="Helical" evidence="1">
    <location>
        <begin position="34"/>
        <end position="57"/>
    </location>
</feature>
<evidence type="ECO:0000313" key="5">
    <source>
        <dbReference type="Proteomes" id="UP000190130"/>
    </source>
</evidence>
<keyword evidence="1" id="KW-0812">Transmembrane</keyword>
<evidence type="ECO:0000313" key="4">
    <source>
        <dbReference type="Proteomes" id="UP000051562"/>
    </source>
</evidence>
<evidence type="ECO:0000256" key="1">
    <source>
        <dbReference type="SAM" id="Phobius"/>
    </source>
</evidence>
<dbReference type="OrthoDB" id="8163625at2"/>
<dbReference type="EMBL" id="LMAR01000004">
    <property type="protein sequence ID" value="KQK32160.1"/>
    <property type="molecule type" value="Genomic_DNA"/>
</dbReference>
<organism evidence="2 4">
    <name type="scientific">Bosea thiooxidans</name>
    <dbReference type="NCBI Taxonomy" id="53254"/>
    <lineage>
        <taxon>Bacteria</taxon>
        <taxon>Pseudomonadati</taxon>
        <taxon>Pseudomonadota</taxon>
        <taxon>Alphaproteobacteria</taxon>
        <taxon>Hyphomicrobiales</taxon>
        <taxon>Boseaceae</taxon>
        <taxon>Bosea</taxon>
    </lineage>
</organism>
<proteinExistence type="predicted"/>